<proteinExistence type="predicted"/>
<organism evidence="1">
    <name type="scientific">Rhizophora mucronata</name>
    <name type="common">Asiatic mangrove</name>
    <dbReference type="NCBI Taxonomy" id="61149"/>
    <lineage>
        <taxon>Eukaryota</taxon>
        <taxon>Viridiplantae</taxon>
        <taxon>Streptophyta</taxon>
        <taxon>Embryophyta</taxon>
        <taxon>Tracheophyta</taxon>
        <taxon>Spermatophyta</taxon>
        <taxon>Magnoliopsida</taxon>
        <taxon>eudicotyledons</taxon>
        <taxon>Gunneridae</taxon>
        <taxon>Pentapetalae</taxon>
        <taxon>rosids</taxon>
        <taxon>fabids</taxon>
        <taxon>Malpighiales</taxon>
        <taxon>Rhizophoraceae</taxon>
        <taxon>Rhizophora</taxon>
    </lineage>
</organism>
<dbReference type="EMBL" id="GGEC01060229">
    <property type="protein sequence ID" value="MBX40713.1"/>
    <property type="molecule type" value="Transcribed_RNA"/>
</dbReference>
<protein>
    <submittedName>
        <fullName evidence="1">Uncharacterized protein</fullName>
    </submittedName>
</protein>
<evidence type="ECO:0000313" key="1">
    <source>
        <dbReference type="EMBL" id="MBX40713.1"/>
    </source>
</evidence>
<sequence length="22" mass="2455">MGRVRPLDTILSTLHGLSQSWS</sequence>
<dbReference type="AlphaFoldDB" id="A0A2P2NE00"/>
<accession>A0A2P2NE00</accession>
<reference evidence="1" key="1">
    <citation type="submission" date="2018-02" db="EMBL/GenBank/DDBJ databases">
        <title>Rhizophora mucronata_Transcriptome.</title>
        <authorList>
            <person name="Meera S.P."/>
            <person name="Sreeshan A."/>
            <person name="Augustine A."/>
        </authorList>
    </citation>
    <scope>NUCLEOTIDE SEQUENCE</scope>
    <source>
        <tissue evidence="1">Leaf</tissue>
    </source>
</reference>
<name>A0A2P2NE00_RHIMU</name>